<dbReference type="AlphaFoldDB" id="A0A6G1JMQ7"/>
<dbReference type="Proteomes" id="UP000799291">
    <property type="component" value="Unassembled WGS sequence"/>
</dbReference>
<proteinExistence type="predicted"/>
<gene>
    <name evidence="2" type="ORF">K458DRAFT_1802</name>
</gene>
<accession>A0A6G1JMQ7</accession>
<sequence length="72" mass="8347">MMLLHTFLPPNRSRSQTKRSDHHRPLSNLAGPPPPRGRCFPAKLIHDRVRVSATALPFKLCLWPHERTHNLH</sequence>
<feature type="region of interest" description="Disordered" evidence="1">
    <location>
        <begin position="1"/>
        <end position="38"/>
    </location>
</feature>
<reference evidence="2" key="1">
    <citation type="journal article" date="2020" name="Stud. Mycol.">
        <title>101 Dothideomycetes genomes: a test case for predicting lifestyles and emergence of pathogens.</title>
        <authorList>
            <person name="Haridas S."/>
            <person name="Albert R."/>
            <person name="Binder M."/>
            <person name="Bloem J."/>
            <person name="Labutti K."/>
            <person name="Salamov A."/>
            <person name="Andreopoulos B."/>
            <person name="Baker S."/>
            <person name="Barry K."/>
            <person name="Bills G."/>
            <person name="Bluhm B."/>
            <person name="Cannon C."/>
            <person name="Castanera R."/>
            <person name="Culley D."/>
            <person name="Daum C."/>
            <person name="Ezra D."/>
            <person name="Gonzalez J."/>
            <person name="Henrissat B."/>
            <person name="Kuo A."/>
            <person name="Liang C."/>
            <person name="Lipzen A."/>
            <person name="Lutzoni F."/>
            <person name="Magnuson J."/>
            <person name="Mondo S."/>
            <person name="Nolan M."/>
            <person name="Ohm R."/>
            <person name="Pangilinan J."/>
            <person name="Park H.-J."/>
            <person name="Ramirez L."/>
            <person name="Alfaro M."/>
            <person name="Sun H."/>
            <person name="Tritt A."/>
            <person name="Yoshinaga Y."/>
            <person name="Zwiers L.-H."/>
            <person name="Turgeon B."/>
            <person name="Goodwin S."/>
            <person name="Spatafora J."/>
            <person name="Crous P."/>
            <person name="Grigoriev I."/>
        </authorList>
    </citation>
    <scope>NUCLEOTIDE SEQUENCE</scope>
    <source>
        <strain evidence="2">CBS 122367</strain>
    </source>
</reference>
<evidence type="ECO:0000313" key="3">
    <source>
        <dbReference type="Proteomes" id="UP000799291"/>
    </source>
</evidence>
<keyword evidence="3" id="KW-1185">Reference proteome</keyword>
<organism evidence="2 3">
    <name type="scientific">Lentithecium fluviatile CBS 122367</name>
    <dbReference type="NCBI Taxonomy" id="1168545"/>
    <lineage>
        <taxon>Eukaryota</taxon>
        <taxon>Fungi</taxon>
        <taxon>Dikarya</taxon>
        <taxon>Ascomycota</taxon>
        <taxon>Pezizomycotina</taxon>
        <taxon>Dothideomycetes</taxon>
        <taxon>Pleosporomycetidae</taxon>
        <taxon>Pleosporales</taxon>
        <taxon>Massarineae</taxon>
        <taxon>Lentitheciaceae</taxon>
        <taxon>Lentithecium</taxon>
    </lineage>
</organism>
<name>A0A6G1JMQ7_9PLEO</name>
<evidence type="ECO:0000256" key="1">
    <source>
        <dbReference type="SAM" id="MobiDB-lite"/>
    </source>
</evidence>
<evidence type="ECO:0000313" key="2">
    <source>
        <dbReference type="EMBL" id="KAF2691521.1"/>
    </source>
</evidence>
<dbReference type="EMBL" id="MU005569">
    <property type="protein sequence ID" value="KAF2691521.1"/>
    <property type="molecule type" value="Genomic_DNA"/>
</dbReference>
<protein>
    <submittedName>
        <fullName evidence="2">Uncharacterized protein</fullName>
    </submittedName>
</protein>